<feature type="domain" description="ABC transporter" evidence="6">
    <location>
        <begin position="2"/>
        <end position="246"/>
    </location>
</feature>
<dbReference type="Gene3D" id="3.40.50.300">
    <property type="entry name" value="P-loop containing nucleotide triphosphate hydrolases"/>
    <property type="match status" value="2"/>
</dbReference>
<protein>
    <submittedName>
        <fullName evidence="7">ATP-binding cassette domain-containing protein</fullName>
    </submittedName>
</protein>
<evidence type="ECO:0000313" key="8">
    <source>
        <dbReference type="Proteomes" id="UP001500604"/>
    </source>
</evidence>
<feature type="coiled-coil region" evidence="4">
    <location>
        <begin position="569"/>
        <end position="624"/>
    </location>
</feature>
<dbReference type="PANTHER" id="PTHR19211">
    <property type="entry name" value="ATP-BINDING TRANSPORT PROTEIN-RELATED"/>
    <property type="match status" value="1"/>
</dbReference>
<dbReference type="InterPro" id="IPR003439">
    <property type="entry name" value="ABC_transporter-like_ATP-bd"/>
</dbReference>
<dbReference type="PROSITE" id="PS50893">
    <property type="entry name" value="ABC_TRANSPORTER_2"/>
    <property type="match status" value="2"/>
</dbReference>
<evidence type="ECO:0000256" key="1">
    <source>
        <dbReference type="ARBA" id="ARBA00022737"/>
    </source>
</evidence>
<dbReference type="SUPFAM" id="SSF52540">
    <property type="entry name" value="P-loop containing nucleoside triphosphate hydrolases"/>
    <property type="match status" value="2"/>
</dbReference>
<dbReference type="InterPro" id="IPR032781">
    <property type="entry name" value="ABC_tran_Xtn"/>
</dbReference>
<evidence type="ECO:0000259" key="6">
    <source>
        <dbReference type="PROSITE" id="PS50893"/>
    </source>
</evidence>
<keyword evidence="1" id="KW-0677">Repeat</keyword>
<dbReference type="RefSeq" id="WP_345195025.1">
    <property type="nucleotide sequence ID" value="NZ_BAABFL010000127.1"/>
</dbReference>
<evidence type="ECO:0000256" key="3">
    <source>
        <dbReference type="ARBA" id="ARBA00022840"/>
    </source>
</evidence>
<feature type="domain" description="ABC transporter" evidence="6">
    <location>
        <begin position="312"/>
        <end position="527"/>
    </location>
</feature>
<reference evidence="8" key="1">
    <citation type="journal article" date="2019" name="Int. J. Syst. Evol. Microbiol.">
        <title>The Global Catalogue of Microorganisms (GCM) 10K type strain sequencing project: providing services to taxonomists for standard genome sequencing and annotation.</title>
        <authorList>
            <consortium name="The Broad Institute Genomics Platform"/>
            <consortium name="The Broad Institute Genome Sequencing Center for Infectious Disease"/>
            <person name="Wu L."/>
            <person name="Ma J."/>
        </authorList>
    </citation>
    <scope>NUCLEOTIDE SEQUENCE [LARGE SCALE GENOMIC DNA]</scope>
    <source>
        <strain evidence="8">JCM 17805</strain>
    </source>
</reference>
<dbReference type="InterPro" id="IPR017871">
    <property type="entry name" value="ABC_transporter-like_CS"/>
</dbReference>
<feature type="region of interest" description="Disordered" evidence="5">
    <location>
        <begin position="529"/>
        <end position="550"/>
    </location>
</feature>
<dbReference type="Pfam" id="PF12848">
    <property type="entry name" value="ABC_tran_Xtn"/>
    <property type="match status" value="1"/>
</dbReference>
<dbReference type="PANTHER" id="PTHR19211:SF14">
    <property type="entry name" value="ATP-BINDING CASSETTE SUB-FAMILY F MEMBER 1"/>
    <property type="match status" value="1"/>
</dbReference>
<dbReference type="InterPro" id="IPR027417">
    <property type="entry name" value="P-loop_NTPase"/>
</dbReference>
<dbReference type="EMBL" id="BAABFL010000127">
    <property type="protein sequence ID" value="GAA4649244.1"/>
    <property type="molecule type" value="Genomic_DNA"/>
</dbReference>
<keyword evidence="4" id="KW-0175">Coiled coil</keyword>
<dbReference type="InterPro" id="IPR003593">
    <property type="entry name" value="AAA+_ATPase"/>
</dbReference>
<evidence type="ECO:0000313" key="7">
    <source>
        <dbReference type="EMBL" id="GAA4649244.1"/>
    </source>
</evidence>
<organism evidence="7 8">
    <name type="scientific">Kistimonas scapharcae</name>
    <dbReference type="NCBI Taxonomy" id="1036133"/>
    <lineage>
        <taxon>Bacteria</taxon>
        <taxon>Pseudomonadati</taxon>
        <taxon>Pseudomonadota</taxon>
        <taxon>Gammaproteobacteria</taxon>
        <taxon>Oceanospirillales</taxon>
        <taxon>Endozoicomonadaceae</taxon>
        <taxon>Kistimonas</taxon>
    </lineage>
</organism>
<dbReference type="InterPro" id="IPR050611">
    <property type="entry name" value="ABCF"/>
</dbReference>
<keyword evidence="2" id="KW-0547">Nucleotide-binding</keyword>
<name>A0ABP8V1F1_9GAMM</name>
<gene>
    <name evidence="7" type="ORF">GCM10023116_15180</name>
</gene>
<evidence type="ECO:0000256" key="5">
    <source>
        <dbReference type="SAM" id="MobiDB-lite"/>
    </source>
</evidence>
<dbReference type="GO" id="GO:0005524">
    <property type="term" value="F:ATP binding"/>
    <property type="evidence" value="ECO:0007669"/>
    <property type="project" value="UniProtKB-KW"/>
</dbReference>
<accession>A0ABP8V1F1</accession>
<dbReference type="Pfam" id="PF00005">
    <property type="entry name" value="ABC_tran"/>
    <property type="match status" value="2"/>
</dbReference>
<proteinExistence type="predicted"/>
<dbReference type="PROSITE" id="PS00211">
    <property type="entry name" value="ABC_TRANSPORTER_1"/>
    <property type="match status" value="2"/>
</dbReference>
<keyword evidence="8" id="KW-1185">Reference proteome</keyword>
<evidence type="ECO:0000256" key="4">
    <source>
        <dbReference type="SAM" id="Coils"/>
    </source>
</evidence>
<dbReference type="CDD" id="cd03221">
    <property type="entry name" value="ABCF_EF-3"/>
    <property type="match status" value="2"/>
</dbReference>
<evidence type="ECO:0000256" key="2">
    <source>
        <dbReference type="ARBA" id="ARBA00022741"/>
    </source>
</evidence>
<dbReference type="Proteomes" id="UP001500604">
    <property type="component" value="Unassembled WGS sequence"/>
</dbReference>
<keyword evidence="3 7" id="KW-0067">ATP-binding</keyword>
<sequence>MIRLQQINLMRGGKRLLEEASFVIHQGQKIGLTGANGCGKSTLFALIRGEISADAGDVGIPKNLRIAHMAQEVLALDRPAVEYVLDGDVELRRIQQAIADAEVRHDDNALAIQHAALESHNGYSAKSRAEQLLHGLGFSQDQMQSNVRSFSGGWRVRLNLAQTLMCPSDLLLLDEPTNHLDMDAIIWLEGWLKQYPGMLLLISHDRDFLDGVVDQIAHIERQALTTYRGNYTAFERTRAERLALQQSSYEKQQKQKAHLDDFIRRFRAKATKAKQAQSRLKALDRLEEIAPAHVDSPFTFTLPEPERFFDPLLLIRKGEMGYAGAPILKNVSLGLHPGSCIGLLGQNGAGKSTLMKTLADQLPLLAGDRVEGEHLKIGYFAQHQLESLDLDATPVLHIQRLTKTAREQEIRDFLGGFGFHGDKALEVVKGFSGGEQARLALAIVAWQKPNLLLLDEPTNHLDLEMRHALTMALQGYTGAMVLISHDRNLLRNTTDELYLVSDGKMEPFDDDLDAYATWLSQQRRGVSLRDTSDQVTADSGAGSSARDRKEQKRLEAALRAKLRPFRQRVEKLEQALEQCHASLVELEQSLHDPSLYTDDGREQLKTLLARQMLLKQQSQQLEDEWMEACEALEMAESQVS</sequence>
<dbReference type="SMART" id="SM00382">
    <property type="entry name" value="AAA"/>
    <property type="match status" value="2"/>
</dbReference>
<comment type="caution">
    <text evidence="7">The sequence shown here is derived from an EMBL/GenBank/DDBJ whole genome shotgun (WGS) entry which is preliminary data.</text>
</comment>